<evidence type="ECO:0000256" key="2">
    <source>
        <dbReference type="SAM" id="MobiDB-lite"/>
    </source>
</evidence>
<accession>A0A2N1NIS2</accession>
<comment type="caution">
    <text evidence="4">The sequence shown here is derived from an EMBL/GenBank/DDBJ whole genome shotgun (WGS) entry which is preliminary data.</text>
</comment>
<dbReference type="VEuPathDB" id="FungiDB:RhiirFUN_013506"/>
<feature type="transmembrane region" description="Helical" evidence="3">
    <location>
        <begin position="433"/>
        <end position="454"/>
    </location>
</feature>
<evidence type="ECO:0000313" key="5">
    <source>
        <dbReference type="Proteomes" id="UP000233469"/>
    </source>
</evidence>
<keyword evidence="3" id="KW-0472">Membrane</keyword>
<organism evidence="4 5">
    <name type="scientific">Rhizophagus irregularis</name>
    <dbReference type="NCBI Taxonomy" id="588596"/>
    <lineage>
        <taxon>Eukaryota</taxon>
        <taxon>Fungi</taxon>
        <taxon>Fungi incertae sedis</taxon>
        <taxon>Mucoromycota</taxon>
        <taxon>Glomeromycotina</taxon>
        <taxon>Glomeromycetes</taxon>
        <taxon>Glomerales</taxon>
        <taxon>Glomeraceae</taxon>
        <taxon>Rhizophagus</taxon>
    </lineage>
</organism>
<keyword evidence="3" id="KW-0812">Transmembrane</keyword>
<dbReference type="Proteomes" id="UP000233469">
    <property type="component" value="Unassembled WGS sequence"/>
</dbReference>
<keyword evidence="1" id="KW-0175">Coiled coil</keyword>
<evidence type="ECO:0000256" key="3">
    <source>
        <dbReference type="SAM" id="Phobius"/>
    </source>
</evidence>
<name>A0A2N1NIS2_9GLOM</name>
<feature type="region of interest" description="Disordered" evidence="2">
    <location>
        <begin position="67"/>
        <end position="89"/>
    </location>
</feature>
<proteinExistence type="predicted"/>
<feature type="coiled-coil region" evidence="1">
    <location>
        <begin position="367"/>
        <end position="394"/>
    </location>
</feature>
<evidence type="ECO:0000313" key="4">
    <source>
        <dbReference type="EMBL" id="PKK73786.1"/>
    </source>
</evidence>
<reference evidence="4 5" key="1">
    <citation type="submission" date="2016-04" db="EMBL/GenBank/DDBJ databases">
        <title>Genome analyses suggest a sexual origin of heterokaryosis in a supposedly ancient asexual fungus.</title>
        <authorList>
            <person name="Ropars J."/>
            <person name="Sedzielewska K."/>
            <person name="Noel J."/>
            <person name="Charron P."/>
            <person name="Farinelli L."/>
            <person name="Marton T."/>
            <person name="Kruger M."/>
            <person name="Pelin A."/>
            <person name="Brachmann A."/>
            <person name="Corradi N."/>
        </authorList>
    </citation>
    <scope>NUCLEOTIDE SEQUENCE [LARGE SCALE GENOMIC DNA]</scope>
    <source>
        <strain evidence="4 5">C2</strain>
    </source>
</reference>
<evidence type="ECO:0000256" key="1">
    <source>
        <dbReference type="SAM" id="Coils"/>
    </source>
</evidence>
<protein>
    <submittedName>
        <fullName evidence="4">Uncharacterized protein</fullName>
    </submittedName>
</protein>
<gene>
    <name evidence="4" type="ORF">RhiirC2_323484</name>
</gene>
<feature type="compositionally biased region" description="Basic and acidic residues" evidence="2">
    <location>
        <begin position="67"/>
        <end position="86"/>
    </location>
</feature>
<keyword evidence="3" id="KW-1133">Transmembrane helix</keyword>
<reference evidence="4 5" key="2">
    <citation type="submission" date="2017-10" db="EMBL/GenBank/DDBJ databases">
        <title>Extensive intraspecific genome diversity in a model arbuscular mycorrhizal fungus.</title>
        <authorList>
            <person name="Chen E.C.H."/>
            <person name="Morin E."/>
            <person name="Baudet D."/>
            <person name="Noel J."/>
            <person name="Ndikumana S."/>
            <person name="Charron P."/>
            <person name="St-Onge C."/>
            <person name="Giorgi J."/>
            <person name="Grigoriev I.V."/>
            <person name="Roux C."/>
            <person name="Martin F.M."/>
            <person name="Corradi N."/>
        </authorList>
    </citation>
    <scope>NUCLEOTIDE SEQUENCE [LARGE SCALE GENOMIC DNA]</scope>
    <source>
        <strain evidence="4 5">C2</strain>
    </source>
</reference>
<dbReference type="EMBL" id="LLXL01000346">
    <property type="protein sequence ID" value="PKK73786.1"/>
    <property type="molecule type" value="Genomic_DNA"/>
</dbReference>
<dbReference type="AlphaFoldDB" id="A0A2N1NIS2"/>
<sequence length="474" mass="53463">MEHELQKNDQERGGKDLETEEKVVNTLPELAVVSEIVKENKDVKRVVGVALNDENTENVITMIDNNNIKENESEKDEKSSNSDSKKLNIGGSVEKQVLELDNNDQIKTITNTVLSVTGSKEKITKDITLDHVSISKTTEKSNLDDETDETNETVETVQIDNTIVETPFEKTTFESTSRTENNNNETTVKSLETDKFTVQNLETKEITSTDTAITKKEVNKVSPDQTLIETITFKENKDKISEESTTKQETITETPVDKTTITLVMNDSSTINKAVTVDPDDKDLVIAHEDSRDKSKIDRVIVTEVREEKPQLEDNDAFIRDLKQVSDKLDPIKRSWNNLKLRKGLGYSITTETDNDNIKSDEEEKLLQEAIDSIREAMTKVVEFENQVDQEEGKVTLSNSHVQTLIQPTSSSPSSVVADVMESMITPGFNNNVVLAMNICFWLLFTALIFMTILTDYNYMVYCGYSCITIRRSS</sequence>
<dbReference type="VEuPathDB" id="FungiDB:RhiirA1_169685"/>
<dbReference type="VEuPathDB" id="FungiDB:FUN_010488"/>